<dbReference type="InterPro" id="IPR004776">
    <property type="entry name" value="Mem_transp_PIN-like"/>
</dbReference>
<feature type="transmembrane region" description="Helical" evidence="8">
    <location>
        <begin position="224"/>
        <end position="247"/>
    </location>
</feature>
<feature type="transmembrane region" description="Helical" evidence="8">
    <location>
        <begin position="253"/>
        <end position="273"/>
    </location>
</feature>
<evidence type="ECO:0000256" key="5">
    <source>
        <dbReference type="ARBA" id="ARBA00022692"/>
    </source>
</evidence>
<reference evidence="9 10" key="1">
    <citation type="submission" date="2018-11" db="EMBL/GenBank/DDBJ databases">
        <title>Sequencing the genomes of 1000 actinobacteria strains.</title>
        <authorList>
            <person name="Klenk H.-P."/>
        </authorList>
    </citation>
    <scope>NUCLEOTIDE SEQUENCE [LARGE SCALE GENOMIC DNA]</scope>
    <source>
        <strain evidence="9 10">DSM 14012</strain>
    </source>
</reference>
<accession>A0A3N2BZB8</accession>
<dbReference type="Proteomes" id="UP000266915">
    <property type="component" value="Unassembled WGS sequence"/>
</dbReference>
<feature type="transmembrane region" description="Helical" evidence="8">
    <location>
        <begin position="164"/>
        <end position="180"/>
    </location>
</feature>
<feature type="transmembrane region" description="Helical" evidence="8">
    <location>
        <begin position="192"/>
        <end position="212"/>
    </location>
</feature>
<dbReference type="PANTHER" id="PTHR36838:SF1">
    <property type="entry name" value="SLR1864 PROTEIN"/>
    <property type="match status" value="1"/>
</dbReference>
<feature type="transmembrane region" description="Helical" evidence="8">
    <location>
        <begin position="123"/>
        <end position="143"/>
    </location>
</feature>
<dbReference type="Pfam" id="PF03547">
    <property type="entry name" value="Mem_trans"/>
    <property type="match status" value="1"/>
</dbReference>
<organism evidence="9 10">
    <name type="scientific">Plantibacter flavus</name>
    <dbReference type="NCBI Taxonomy" id="150123"/>
    <lineage>
        <taxon>Bacteria</taxon>
        <taxon>Bacillati</taxon>
        <taxon>Actinomycetota</taxon>
        <taxon>Actinomycetes</taxon>
        <taxon>Micrococcales</taxon>
        <taxon>Microbacteriaceae</taxon>
        <taxon>Plantibacter</taxon>
    </lineage>
</organism>
<evidence type="ECO:0000256" key="4">
    <source>
        <dbReference type="ARBA" id="ARBA00022475"/>
    </source>
</evidence>
<comment type="caution">
    <text evidence="9">The sequence shown here is derived from an EMBL/GenBank/DDBJ whole genome shotgun (WGS) entry which is preliminary data.</text>
</comment>
<dbReference type="Gene3D" id="1.20.1530.20">
    <property type="match status" value="1"/>
</dbReference>
<sequence length="306" mass="31880">MGGVLTGFAIIGTVILVGYVAGRLEVGGPTTGHVLNRVAFFVTNPALLFTVLATADLHEVFSSFIWVALASALAAAALFVLLNAVWLRKDLSVATIGALGSGYVNANNIGIPVAVYVLGEAGYVAPVILLQLLVFAPIALTILDVRQRGSVSFLGIVTQPFRNPMIVASIIGVVLNLFGVRLPEPVMAPFELLGGAAVPLILMAFGMSLHGMRPLQAGSGRREIFVATAIKSVVMPGFAYLIAHFGFGLSGTPLFASVVLAALPAAQNVYNFASRYEQGVTLARDTVLLTTILSVPVLVVVAALLA</sequence>
<evidence type="ECO:0000256" key="1">
    <source>
        <dbReference type="ARBA" id="ARBA00004651"/>
    </source>
</evidence>
<gene>
    <name evidence="9" type="ORF">EDD42_0640</name>
</gene>
<feature type="transmembrane region" description="Helical" evidence="8">
    <location>
        <begin position="64"/>
        <end position="86"/>
    </location>
</feature>
<dbReference type="GO" id="GO:0005886">
    <property type="term" value="C:plasma membrane"/>
    <property type="evidence" value="ECO:0007669"/>
    <property type="project" value="UniProtKB-SubCell"/>
</dbReference>
<keyword evidence="5 8" id="KW-0812">Transmembrane</keyword>
<evidence type="ECO:0000313" key="10">
    <source>
        <dbReference type="Proteomes" id="UP000266915"/>
    </source>
</evidence>
<keyword evidence="7 8" id="KW-0472">Membrane</keyword>
<evidence type="ECO:0008006" key="11">
    <source>
        <dbReference type="Google" id="ProtNLM"/>
    </source>
</evidence>
<comment type="subcellular location">
    <subcellularLocation>
        <location evidence="1">Cell membrane</location>
        <topology evidence="1">Multi-pass membrane protein</topology>
    </subcellularLocation>
</comment>
<dbReference type="AlphaFoldDB" id="A0A3N2BZB8"/>
<evidence type="ECO:0000313" key="9">
    <source>
        <dbReference type="EMBL" id="ROR80599.1"/>
    </source>
</evidence>
<feature type="transmembrane region" description="Helical" evidence="8">
    <location>
        <begin position="285"/>
        <end position="305"/>
    </location>
</feature>
<dbReference type="EMBL" id="RKHL01000001">
    <property type="protein sequence ID" value="ROR80599.1"/>
    <property type="molecule type" value="Genomic_DNA"/>
</dbReference>
<dbReference type="PANTHER" id="PTHR36838">
    <property type="entry name" value="AUXIN EFFLUX CARRIER FAMILY PROTEIN"/>
    <property type="match status" value="1"/>
</dbReference>
<dbReference type="InterPro" id="IPR038770">
    <property type="entry name" value="Na+/solute_symporter_sf"/>
</dbReference>
<feature type="transmembrane region" description="Helical" evidence="8">
    <location>
        <begin position="6"/>
        <end position="22"/>
    </location>
</feature>
<keyword evidence="10" id="KW-1185">Reference proteome</keyword>
<name>A0A3N2BZB8_9MICO</name>
<evidence type="ECO:0000256" key="8">
    <source>
        <dbReference type="SAM" id="Phobius"/>
    </source>
</evidence>
<dbReference type="GO" id="GO:0055085">
    <property type="term" value="P:transmembrane transport"/>
    <property type="evidence" value="ECO:0007669"/>
    <property type="project" value="InterPro"/>
</dbReference>
<keyword evidence="6 8" id="KW-1133">Transmembrane helix</keyword>
<proteinExistence type="inferred from homology"/>
<keyword evidence="4" id="KW-1003">Cell membrane</keyword>
<evidence type="ECO:0000256" key="7">
    <source>
        <dbReference type="ARBA" id="ARBA00023136"/>
    </source>
</evidence>
<evidence type="ECO:0000256" key="3">
    <source>
        <dbReference type="ARBA" id="ARBA00022448"/>
    </source>
</evidence>
<feature type="transmembrane region" description="Helical" evidence="8">
    <location>
        <begin position="34"/>
        <end position="52"/>
    </location>
</feature>
<dbReference type="RefSeq" id="WP_085511910.1">
    <property type="nucleotide sequence ID" value="NZ_FXAP01000003.1"/>
</dbReference>
<keyword evidence="3" id="KW-0813">Transport</keyword>
<evidence type="ECO:0000256" key="6">
    <source>
        <dbReference type="ARBA" id="ARBA00022989"/>
    </source>
</evidence>
<comment type="similarity">
    <text evidence="2">Belongs to the auxin efflux carrier (TC 2.A.69) family.</text>
</comment>
<feature type="transmembrane region" description="Helical" evidence="8">
    <location>
        <begin position="93"/>
        <end position="117"/>
    </location>
</feature>
<evidence type="ECO:0000256" key="2">
    <source>
        <dbReference type="ARBA" id="ARBA00010145"/>
    </source>
</evidence>
<protein>
    <recommendedName>
        <fullName evidence="11">AEC family transporter</fullName>
    </recommendedName>
</protein>